<dbReference type="KEGG" id="vil:CFK37_10825"/>
<dbReference type="AlphaFoldDB" id="A0A220U466"/>
<dbReference type="Proteomes" id="UP000198312">
    <property type="component" value="Chromosome"/>
</dbReference>
<dbReference type="OrthoDB" id="2737810at2"/>
<keyword evidence="2" id="KW-1185">Reference proteome</keyword>
<proteinExistence type="predicted"/>
<reference evidence="1 2" key="1">
    <citation type="submission" date="2017-07" db="EMBL/GenBank/DDBJ databases">
        <title>Virgibacillus sp. LM2416.</title>
        <authorList>
            <person name="Tak E.J."/>
            <person name="Bae J.-W."/>
        </authorList>
    </citation>
    <scope>NUCLEOTIDE SEQUENCE [LARGE SCALE GENOMIC DNA]</scope>
    <source>
        <strain evidence="1 2">LM2416</strain>
    </source>
</reference>
<protein>
    <submittedName>
        <fullName evidence="1">Uncharacterized protein</fullName>
    </submittedName>
</protein>
<name>A0A220U466_9BACI</name>
<evidence type="ECO:0000313" key="2">
    <source>
        <dbReference type="Proteomes" id="UP000198312"/>
    </source>
</evidence>
<accession>A0A220U466</accession>
<evidence type="ECO:0000313" key="1">
    <source>
        <dbReference type="EMBL" id="ASK62611.1"/>
    </source>
</evidence>
<dbReference type="EMBL" id="CP022315">
    <property type="protein sequence ID" value="ASK62611.1"/>
    <property type="molecule type" value="Genomic_DNA"/>
</dbReference>
<organism evidence="1 2">
    <name type="scientific">Virgibacillus phasianinus</name>
    <dbReference type="NCBI Taxonomy" id="2017483"/>
    <lineage>
        <taxon>Bacteria</taxon>
        <taxon>Bacillati</taxon>
        <taxon>Bacillota</taxon>
        <taxon>Bacilli</taxon>
        <taxon>Bacillales</taxon>
        <taxon>Bacillaceae</taxon>
        <taxon>Virgibacillus</taxon>
    </lineage>
</organism>
<gene>
    <name evidence="1" type="ORF">CFK37_10825</name>
</gene>
<dbReference type="RefSeq" id="WP_089061870.1">
    <property type="nucleotide sequence ID" value="NZ_CP022315.1"/>
</dbReference>
<sequence length="67" mass="7977">MVIKNGATLSKDYFQSYFKLRMNTLGCSLDQAREQTYEEFFGENAERFGRATYQHFIEAYQEMDKKT</sequence>